<dbReference type="AlphaFoldDB" id="A0A1J4MKV2"/>
<dbReference type="GeneID" id="39977009"/>
<dbReference type="Proteomes" id="UP000186176">
    <property type="component" value="Unassembled WGS sequence"/>
</dbReference>
<dbReference type="RefSeq" id="XP_028875809.1">
    <property type="nucleotide sequence ID" value="XM_029017230.1"/>
</dbReference>
<feature type="domain" description="DEK-C" evidence="2">
    <location>
        <begin position="13"/>
        <end position="71"/>
    </location>
</feature>
<feature type="region of interest" description="Disordered" evidence="1">
    <location>
        <begin position="86"/>
        <end position="131"/>
    </location>
</feature>
<evidence type="ECO:0000313" key="4">
    <source>
        <dbReference type="Proteomes" id="UP000186176"/>
    </source>
</evidence>
<dbReference type="Gene3D" id="1.10.10.60">
    <property type="entry name" value="Homeodomain-like"/>
    <property type="match status" value="1"/>
</dbReference>
<dbReference type="OrthoDB" id="361877at2759"/>
<sequence>MGFNSKESDHSINTSIEEIRTHLDKIVKNDNLHTLTPRKVREELEKALGLPSDSLKSRKSEINDLIDTIILEIKEKNSTYFSMEPQENDTSIIHKKSTEKTHTNNEEQYNNIDVDSSKTTKQSEKTTKRKQASMSVEEFLEKSQVLSLTINGSNEKLAISPRQFSTGSVGWYYGGKVPLPVGNDLEVVCQVSINCTVVGSKSWSQNTSKKPRSN</sequence>
<evidence type="ECO:0000259" key="2">
    <source>
        <dbReference type="PROSITE" id="PS51998"/>
    </source>
</evidence>
<gene>
    <name evidence="3" type="ORF">cubi_00216</name>
</gene>
<reference evidence="3 4" key="1">
    <citation type="submission" date="2016-10" db="EMBL/GenBank/DDBJ databases">
        <title>Reductive evolution of mitochondrial metabolism and differential evolution of invasion-related proteins in Cryptosporidium.</title>
        <authorList>
            <person name="Liu S."/>
            <person name="Roellig D.M."/>
            <person name="Guo Y."/>
            <person name="Li N."/>
            <person name="Frace M.A."/>
            <person name="Tang K."/>
            <person name="Zhang L."/>
            <person name="Feng Y."/>
            <person name="Xiao L."/>
        </authorList>
    </citation>
    <scope>NUCLEOTIDE SEQUENCE [LARGE SCALE GENOMIC DNA]</scope>
    <source>
        <strain evidence="3">39726</strain>
    </source>
</reference>
<dbReference type="EMBL" id="LRBP01000009">
    <property type="protein sequence ID" value="OII74663.1"/>
    <property type="molecule type" value="Genomic_DNA"/>
</dbReference>
<feature type="compositionally biased region" description="Basic and acidic residues" evidence="1">
    <location>
        <begin position="115"/>
        <end position="126"/>
    </location>
</feature>
<organism evidence="3 4">
    <name type="scientific">Cryptosporidium ubiquitum</name>
    <dbReference type="NCBI Taxonomy" id="857276"/>
    <lineage>
        <taxon>Eukaryota</taxon>
        <taxon>Sar</taxon>
        <taxon>Alveolata</taxon>
        <taxon>Apicomplexa</taxon>
        <taxon>Conoidasida</taxon>
        <taxon>Coccidia</taxon>
        <taxon>Eucoccidiorida</taxon>
        <taxon>Eimeriorina</taxon>
        <taxon>Cryptosporidiidae</taxon>
        <taxon>Cryptosporidium</taxon>
    </lineage>
</organism>
<name>A0A1J4MKV2_9CRYT</name>
<dbReference type="InterPro" id="IPR014876">
    <property type="entry name" value="DEK_C"/>
</dbReference>
<feature type="compositionally biased region" description="Basic and acidic residues" evidence="1">
    <location>
        <begin position="96"/>
        <end position="105"/>
    </location>
</feature>
<accession>A0A1J4MKV2</accession>
<dbReference type="Pfam" id="PF08766">
    <property type="entry name" value="DEK_C"/>
    <property type="match status" value="1"/>
</dbReference>
<evidence type="ECO:0000256" key="1">
    <source>
        <dbReference type="SAM" id="MobiDB-lite"/>
    </source>
</evidence>
<evidence type="ECO:0000313" key="3">
    <source>
        <dbReference type="EMBL" id="OII74663.1"/>
    </source>
</evidence>
<dbReference type="VEuPathDB" id="CryptoDB:cubi_00216"/>
<dbReference type="PROSITE" id="PS51998">
    <property type="entry name" value="DEK_C"/>
    <property type="match status" value="1"/>
</dbReference>
<keyword evidence="4" id="KW-1185">Reference proteome</keyword>
<comment type="caution">
    <text evidence="3">The sequence shown here is derived from an EMBL/GenBank/DDBJ whole genome shotgun (WGS) entry which is preliminary data.</text>
</comment>
<dbReference type="SUPFAM" id="SSF109715">
    <property type="entry name" value="DEK C-terminal domain"/>
    <property type="match status" value="1"/>
</dbReference>
<protein>
    <recommendedName>
        <fullName evidence="2">DEK-C domain-containing protein</fullName>
    </recommendedName>
</protein>
<proteinExistence type="predicted"/>